<dbReference type="EMBL" id="LR134238">
    <property type="protein sequence ID" value="VED13566.1"/>
    <property type="molecule type" value="Genomic_DNA"/>
</dbReference>
<accession>A0A3S4MK48</accession>
<protein>
    <submittedName>
        <fullName evidence="2">Uncharacterized protein</fullName>
    </submittedName>
</protein>
<reference evidence="3 4" key="1">
    <citation type="submission" date="2018-12" db="EMBL/GenBank/DDBJ databases">
        <authorList>
            <consortium name="Pathogen Informatics"/>
        </authorList>
    </citation>
    <scope>NUCLEOTIDE SEQUENCE [LARGE SCALE GENOMIC DNA]</scope>
    <source>
        <strain evidence="1 3">NCTC9044</strain>
        <strain evidence="2 4">NCTC9702</strain>
    </source>
</reference>
<name>A0A3S4MK48_ECOLX</name>
<dbReference type="AlphaFoldDB" id="A0A3S4MK48"/>
<evidence type="ECO:0000313" key="3">
    <source>
        <dbReference type="Proteomes" id="UP000271797"/>
    </source>
</evidence>
<dbReference type="Proteomes" id="UP000271797">
    <property type="component" value="Chromosome"/>
</dbReference>
<sequence>MLHSSVRLKHNGNKSAETIPMDDKYYLFIATHK</sequence>
<proteinExistence type="predicted"/>
<dbReference type="Proteomes" id="UP000277930">
    <property type="component" value="Chromosome 1"/>
</dbReference>
<evidence type="ECO:0000313" key="4">
    <source>
        <dbReference type="Proteomes" id="UP000277930"/>
    </source>
</evidence>
<gene>
    <name evidence="1" type="ORF">NCTC9044_04446</name>
    <name evidence="2" type="ORF">NCTC9702_03506</name>
</gene>
<evidence type="ECO:0000313" key="1">
    <source>
        <dbReference type="EMBL" id="VED13566.1"/>
    </source>
</evidence>
<organism evidence="2 4">
    <name type="scientific">Escherichia coli</name>
    <dbReference type="NCBI Taxonomy" id="562"/>
    <lineage>
        <taxon>Bacteria</taxon>
        <taxon>Pseudomonadati</taxon>
        <taxon>Pseudomonadota</taxon>
        <taxon>Gammaproteobacteria</taxon>
        <taxon>Enterobacterales</taxon>
        <taxon>Enterobacteriaceae</taxon>
        <taxon>Escherichia</taxon>
    </lineage>
</organism>
<evidence type="ECO:0000313" key="2">
    <source>
        <dbReference type="EMBL" id="VED36228.1"/>
    </source>
</evidence>
<dbReference type="EMBL" id="LR134246">
    <property type="protein sequence ID" value="VED36228.1"/>
    <property type="molecule type" value="Genomic_DNA"/>
</dbReference>